<accession>A0A2A4T5F1</accession>
<sequence length="183" mass="21369">MIENLYELKKDLIKQGVFFSFNGPISQDLMIELSGILRKRMQLEDVSMRTILRVFSMVVEQTQNIIHYSADKLSQETPTGKRNLSRGIITVGIEDKYYFVLTGNLIKNKDIARLSKRLTQLQKMDQQELKVFYREQRKKEPEKTSKGAGLGFIEMAKKSTKKFEFSFQKVNEEHSFFSLKTII</sequence>
<organism evidence="1 2">
    <name type="scientific">SAR324 cluster bacterium</name>
    <dbReference type="NCBI Taxonomy" id="2024889"/>
    <lineage>
        <taxon>Bacteria</taxon>
        <taxon>Deltaproteobacteria</taxon>
        <taxon>SAR324 cluster</taxon>
    </lineage>
</organism>
<dbReference type="Proteomes" id="UP000218113">
    <property type="component" value="Unassembled WGS sequence"/>
</dbReference>
<dbReference type="EMBL" id="NVSR01000024">
    <property type="protein sequence ID" value="PCI28856.1"/>
    <property type="molecule type" value="Genomic_DNA"/>
</dbReference>
<dbReference type="NCBIfam" id="NF038262">
    <property type="entry name" value="SiaB_fam_kinase"/>
    <property type="match status" value="1"/>
</dbReference>
<dbReference type="InterPro" id="IPR046239">
    <property type="entry name" value="DUF6272"/>
</dbReference>
<name>A0A2A4T5F1_9DELT</name>
<proteinExistence type="predicted"/>
<protein>
    <recommendedName>
        <fullName evidence="3">Histidine kinase</fullName>
    </recommendedName>
</protein>
<dbReference type="Pfam" id="PF19788">
    <property type="entry name" value="DUF6272"/>
    <property type="match status" value="1"/>
</dbReference>
<gene>
    <name evidence="1" type="ORF">COB67_05440</name>
</gene>
<reference evidence="2" key="1">
    <citation type="submission" date="2017-08" db="EMBL/GenBank/DDBJ databases">
        <title>A dynamic microbial community with high functional redundancy inhabits the cold, oxic subseafloor aquifer.</title>
        <authorList>
            <person name="Tully B.J."/>
            <person name="Wheat C.G."/>
            <person name="Glazer B.T."/>
            <person name="Huber J.A."/>
        </authorList>
    </citation>
    <scope>NUCLEOTIDE SEQUENCE [LARGE SCALE GENOMIC DNA]</scope>
</reference>
<evidence type="ECO:0000313" key="1">
    <source>
        <dbReference type="EMBL" id="PCI28856.1"/>
    </source>
</evidence>
<evidence type="ECO:0008006" key="3">
    <source>
        <dbReference type="Google" id="ProtNLM"/>
    </source>
</evidence>
<dbReference type="AlphaFoldDB" id="A0A2A4T5F1"/>
<comment type="caution">
    <text evidence="1">The sequence shown here is derived from an EMBL/GenBank/DDBJ whole genome shotgun (WGS) entry which is preliminary data.</text>
</comment>
<evidence type="ECO:0000313" key="2">
    <source>
        <dbReference type="Proteomes" id="UP000218113"/>
    </source>
</evidence>